<keyword evidence="11" id="KW-0539">Nucleus</keyword>
<comment type="subcellular location">
    <subcellularLocation>
        <location evidence="1">Nucleus</location>
    </subcellularLocation>
</comment>
<dbReference type="PANTHER" id="PTHR48069">
    <property type="entry name" value="DIHYDROFOLATE REDUCTASE"/>
    <property type="match status" value="1"/>
</dbReference>
<accession>A0A8H6FTW5</accession>
<keyword evidence="8" id="KW-0560">Oxidoreductase</keyword>
<evidence type="ECO:0000256" key="3">
    <source>
        <dbReference type="ARBA" id="ARBA00005942"/>
    </source>
</evidence>
<dbReference type="GeneID" id="59288902"/>
<dbReference type="EMBL" id="JACCJC010000029">
    <property type="protein sequence ID" value="KAF6234619.1"/>
    <property type="molecule type" value="Genomic_DNA"/>
</dbReference>
<evidence type="ECO:0000256" key="8">
    <source>
        <dbReference type="ARBA" id="ARBA00023002"/>
    </source>
</evidence>
<keyword evidence="6" id="KW-0554">One-carbon metabolism</keyword>
<dbReference type="PANTHER" id="PTHR48069:SF3">
    <property type="entry name" value="DIHYDROFOLATE REDUCTASE"/>
    <property type="match status" value="1"/>
</dbReference>
<dbReference type="Gene3D" id="3.40.430.10">
    <property type="entry name" value="Dihydrofolate Reductase, subunit A"/>
    <property type="match status" value="1"/>
</dbReference>
<proteinExistence type="inferred from homology"/>
<protein>
    <recommendedName>
        <fullName evidence="5">Dihydrofolate reductase</fullName>
        <ecNumber evidence="4">1.5.1.3</ecNumber>
    </recommendedName>
</protein>
<dbReference type="GO" id="GO:0006357">
    <property type="term" value="P:regulation of transcription by RNA polymerase II"/>
    <property type="evidence" value="ECO:0007669"/>
    <property type="project" value="InterPro"/>
</dbReference>
<evidence type="ECO:0000256" key="10">
    <source>
        <dbReference type="ARBA" id="ARBA00023163"/>
    </source>
</evidence>
<organism evidence="15 16">
    <name type="scientific">Letharia columbiana</name>
    <dbReference type="NCBI Taxonomy" id="112416"/>
    <lineage>
        <taxon>Eukaryota</taxon>
        <taxon>Fungi</taxon>
        <taxon>Dikarya</taxon>
        <taxon>Ascomycota</taxon>
        <taxon>Pezizomycotina</taxon>
        <taxon>Lecanoromycetes</taxon>
        <taxon>OSLEUM clade</taxon>
        <taxon>Lecanoromycetidae</taxon>
        <taxon>Lecanorales</taxon>
        <taxon>Lecanorineae</taxon>
        <taxon>Parmeliaceae</taxon>
        <taxon>Letharia</taxon>
    </lineage>
</organism>
<dbReference type="Gene3D" id="6.10.280.160">
    <property type="entry name" value="Mediator of RNA polymerase II transcription subunit 22"/>
    <property type="match status" value="1"/>
</dbReference>
<dbReference type="UniPathway" id="UPA00077">
    <property type="reaction ID" value="UER00158"/>
</dbReference>
<feature type="region of interest" description="Disordered" evidence="13">
    <location>
        <begin position="164"/>
        <end position="195"/>
    </location>
</feature>
<dbReference type="GO" id="GO:0046654">
    <property type="term" value="P:tetrahydrofolate biosynthetic process"/>
    <property type="evidence" value="ECO:0007669"/>
    <property type="project" value="UniProtKB-UniPathway"/>
</dbReference>
<feature type="compositionally biased region" description="Basic and acidic residues" evidence="13">
    <location>
        <begin position="263"/>
        <end position="274"/>
    </location>
</feature>
<dbReference type="GO" id="GO:0046452">
    <property type="term" value="P:dihydrofolate metabolic process"/>
    <property type="evidence" value="ECO:0007669"/>
    <property type="project" value="TreeGrafter"/>
</dbReference>
<dbReference type="InterPro" id="IPR012259">
    <property type="entry name" value="DHFR"/>
</dbReference>
<dbReference type="GO" id="GO:0004146">
    <property type="term" value="F:dihydrofolate reductase activity"/>
    <property type="evidence" value="ECO:0007669"/>
    <property type="project" value="UniProtKB-EC"/>
</dbReference>
<keyword evidence="9" id="KW-0805">Transcription regulation</keyword>
<evidence type="ECO:0000256" key="6">
    <source>
        <dbReference type="ARBA" id="ARBA00022563"/>
    </source>
</evidence>
<dbReference type="GO" id="GO:0046655">
    <property type="term" value="P:folic acid metabolic process"/>
    <property type="evidence" value="ECO:0007669"/>
    <property type="project" value="TreeGrafter"/>
</dbReference>
<reference evidence="15 16" key="1">
    <citation type="journal article" date="2020" name="Genomics">
        <title>Complete, high-quality genomes from long-read metagenomic sequencing of two wolf lichen thalli reveals enigmatic genome architecture.</title>
        <authorList>
            <person name="McKenzie S.K."/>
            <person name="Walston R.F."/>
            <person name="Allen J.L."/>
        </authorList>
    </citation>
    <scope>NUCLEOTIDE SEQUENCE [LARGE SCALE GENOMIC DNA]</scope>
    <source>
        <strain evidence="15">WasteWater2</strain>
    </source>
</reference>
<sequence>MDPNQCTSGALLDRASADVAQLLRRFENIIAFESDGKQDRNATAVGAYQMEVETSALIRAAEDILSLTRILKEAWLFGKLQTVGSSEAETRAEAAAVKVAAGLSRLRGGDGAEATGSNQEPTGSDGDGRGVGKEATTPSLGIGLRGTLPWPPLKPDLAFFARVTKRPPPPHLRPSPPPPPPQPHTSTGREAAKESRNAVIMGRKTWESLPPKARPLKGRVNVVLTRDVRGLGLPEGEGVLGVGGIEEGLRRLRDAYPGPPGGREGEEERRRLDGDGGVGEAEAVRLGRVFVIGGAEVYRRALEMESCERILWTRLRGEWECDVFFPNGVLPVGDEVGGDGTGEGGGGGPGGGWVRRSTEELERWVGEEGVGGVRREGGVEFEVCMLERERG</sequence>
<dbReference type="GO" id="GO:0016592">
    <property type="term" value="C:mediator complex"/>
    <property type="evidence" value="ECO:0007669"/>
    <property type="project" value="InterPro"/>
</dbReference>
<keyword evidence="7" id="KW-0521">NADP</keyword>
<dbReference type="PROSITE" id="PS51330">
    <property type="entry name" value="DHFR_2"/>
    <property type="match status" value="1"/>
</dbReference>
<dbReference type="Proteomes" id="UP000578531">
    <property type="component" value="Unassembled WGS sequence"/>
</dbReference>
<dbReference type="SUPFAM" id="SSF53597">
    <property type="entry name" value="Dihydrofolate reductase-like"/>
    <property type="match status" value="1"/>
</dbReference>
<feature type="compositionally biased region" description="Pro residues" evidence="13">
    <location>
        <begin position="166"/>
        <end position="183"/>
    </location>
</feature>
<dbReference type="CDD" id="cd00209">
    <property type="entry name" value="DHFR"/>
    <property type="match status" value="1"/>
</dbReference>
<evidence type="ECO:0000256" key="7">
    <source>
        <dbReference type="ARBA" id="ARBA00022857"/>
    </source>
</evidence>
<feature type="domain" description="DHFR" evidence="14">
    <location>
        <begin position="127"/>
        <end position="388"/>
    </location>
</feature>
<evidence type="ECO:0000256" key="12">
    <source>
        <dbReference type="RuleBase" id="RU004474"/>
    </source>
</evidence>
<evidence type="ECO:0000256" key="4">
    <source>
        <dbReference type="ARBA" id="ARBA00012856"/>
    </source>
</evidence>
<evidence type="ECO:0000256" key="5">
    <source>
        <dbReference type="ARBA" id="ARBA00018886"/>
    </source>
</evidence>
<feature type="region of interest" description="Disordered" evidence="13">
    <location>
        <begin position="107"/>
        <end position="147"/>
    </location>
</feature>
<dbReference type="GO" id="GO:0003712">
    <property type="term" value="F:transcription coregulator activity"/>
    <property type="evidence" value="ECO:0007669"/>
    <property type="project" value="InterPro"/>
</dbReference>
<dbReference type="OrthoDB" id="414698at2759"/>
<dbReference type="GO" id="GO:0050661">
    <property type="term" value="F:NADP binding"/>
    <property type="evidence" value="ECO:0007669"/>
    <property type="project" value="InterPro"/>
</dbReference>
<dbReference type="PRINTS" id="PR00070">
    <property type="entry name" value="DHFR"/>
</dbReference>
<evidence type="ECO:0000256" key="11">
    <source>
        <dbReference type="ARBA" id="ARBA00023242"/>
    </source>
</evidence>
<name>A0A8H6FTW5_9LECA</name>
<keyword evidence="16" id="KW-1185">Reference proteome</keyword>
<feature type="compositionally biased region" description="Gly residues" evidence="13">
    <location>
        <begin position="338"/>
        <end position="353"/>
    </location>
</feature>
<dbReference type="InterPro" id="IPR009332">
    <property type="entry name" value="Med22"/>
</dbReference>
<dbReference type="InterPro" id="IPR024072">
    <property type="entry name" value="DHFR-like_dom_sf"/>
</dbReference>
<dbReference type="AlphaFoldDB" id="A0A8H6FTW5"/>
<feature type="region of interest" description="Disordered" evidence="13">
    <location>
        <begin position="336"/>
        <end position="355"/>
    </location>
</feature>
<dbReference type="GO" id="GO:0005739">
    <property type="term" value="C:mitochondrion"/>
    <property type="evidence" value="ECO:0007669"/>
    <property type="project" value="TreeGrafter"/>
</dbReference>
<evidence type="ECO:0000256" key="9">
    <source>
        <dbReference type="ARBA" id="ARBA00023015"/>
    </source>
</evidence>
<evidence type="ECO:0000256" key="1">
    <source>
        <dbReference type="ARBA" id="ARBA00004123"/>
    </source>
</evidence>
<keyword evidence="10" id="KW-0804">Transcription</keyword>
<dbReference type="InterPro" id="IPR001796">
    <property type="entry name" value="DHFR_dom"/>
</dbReference>
<dbReference type="EC" id="1.5.1.3" evidence="4"/>
<evidence type="ECO:0000313" key="15">
    <source>
        <dbReference type="EMBL" id="KAF6234619.1"/>
    </source>
</evidence>
<dbReference type="GO" id="GO:0006730">
    <property type="term" value="P:one-carbon metabolic process"/>
    <property type="evidence" value="ECO:0007669"/>
    <property type="project" value="UniProtKB-KW"/>
</dbReference>
<comment type="caution">
    <text evidence="15">The sequence shown here is derived from an EMBL/GenBank/DDBJ whole genome shotgun (WGS) entry which is preliminary data.</text>
</comment>
<comment type="similarity">
    <text evidence="3">Belongs to the Mediator complex subunit 22 family.</text>
</comment>
<gene>
    <name evidence="15" type="ORF">HO173_007245</name>
</gene>
<dbReference type="Pfam" id="PF06179">
    <property type="entry name" value="Med22"/>
    <property type="match status" value="1"/>
</dbReference>
<feature type="region of interest" description="Disordered" evidence="13">
    <location>
        <begin position="252"/>
        <end position="277"/>
    </location>
</feature>
<evidence type="ECO:0000256" key="13">
    <source>
        <dbReference type="SAM" id="MobiDB-lite"/>
    </source>
</evidence>
<evidence type="ECO:0000259" key="14">
    <source>
        <dbReference type="PROSITE" id="PS51330"/>
    </source>
</evidence>
<comment type="pathway">
    <text evidence="2">Cofactor biosynthesis; tetrahydrofolate biosynthesis; 5,6,7,8-tetrahydrofolate from 7,8-dihydrofolate: step 1/1.</text>
</comment>
<dbReference type="RefSeq" id="XP_037164010.1">
    <property type="nucleotide sequence ID" value="XM_037309149.1"/>
</dbReference>
<evidence type="ECO:0000313" key="16">
    <source>
        <dbReference type="Proteomes" id="UP000578531"/>
    </source>
</evidence>
<dbReference type="PROSITE" id="PS00075">
    <property type="entry name" value="DHFR_1"/>
    <property type="match status" value="1"/>
</dbReference>
<comment type="similarity">
    <text evidence="12">Belongs to the dihydrofolate reductase family.</text>
</comment>
<evidence type="ECO:0000256" key="2">
    <source>
        <dbReference type="ARBA" id="ARBA00004903"/>
    </source>
</evidence>
<dbReference type="Pfam" id="PF00186">
    <property type="entry name" value="DHFR_1"/>
    <property type="match status" value="1"/>
</dbReference>
<dbReference type="InterPro" id="IPR017925">
    <property type="entry name" value="DHFR_CS"/>
</dbReference>